<sequence length="219" mass="25134">MASEFDALTVFIADEKTQEEVGEMREVSKVRQQEVSIGNVDILSRLVAVHESMKSNLAQRHASHVRTMAKFDALSRLDRVVARLKGLTRKLDAVEAKRDVDNAREFNYSVVAGSTTMQFRSIVKYVCGHPSEAGLPNAVDKVVFQENYDIGDQPPYHLMPLNNREINKWSRMMKLPELRRRLRSIYWFYNDERLTLAFNANRAACMKAILNVKAYLLNP</sequence>
<proteinExistence type="predicted"/>
<protein>
    <submittedName>
        <fullName evidence="1">Uncharacterized protein</fullName>
    </submittedName>
</protein>
<organism evidence="1 2">
    <name type="scientific">Castilleja foliolosa</name>
    <dbReference type="NCBI Taxonomy" id="1961234"/>
    <lineage>
        <taxon>Eukaryota</taxon>
        <taxon>Viridiplantae</taxon>
        <taxon>Streptophyta</taxon>
        <taxon>Embryophyta</taxon>
        <taxon>Tracheophyta</taxon>
        <taxon>Spermatophyta</taxon>
        <taxon>Magnoliopsida</taxon>
        <taxon>eudicotyledons</taxon>
        <taxon>Gunneridae</taxon>
        <taxon>Pentapetalae</taxon>
        <taxon>asterids</taxon>
        <taxon>lamiids</taxon>
        <taxon>Lamiales</taxon>
        <taxon>Orobanchaceae</taxon>
        <taxon>Pedicularideae</taxon>
        <taxon>Castillejinae</taxon>
        <taxon>Castilleja</taxon>
    </lineage>
</organism>
<comment type="caution">
    <text evidence="1">The sequence shown here is derived from an EMBL/GenBank/DDBJ whole genome shotgun (WGS) entry which is preliminary data.</text>
</comment>
<gene>
    <name evidence="1" type="ORF">CASFOL_034863</name>
</gene>
<evidence type="ECO:0000313" key="1">
    <source>
        <dbReference type="EMBL" id="KAL3619951.1"/>
    </source>
</evidence>
<dbReference type="Proteomes" id="UP001632038">
    <property type="component" value="Unassembled WGS sequence"/>
</dbReference>
<evidence type="ECO:0000313" key="2">
    <source>
        <dbReference type="Proteomes" id="UP001632038"/>
    </source>
</evidence>
<dbReference type="AlphaFoldDB" id="A0ABD3BS79"/>
<accession>A0ABD3BS79</accession>
<dbReference type="EMBL" id="JAVIJP010000066">
    <property type="protein sequence ID" value="KAL3619951.1"/>
    <property type="molecule type" value="Genomic_DNA"/>
</dbReference>
<reference evidence="2" key="1">
    <citation type="journal article" date="2024" name="IScience">
        <title>Strigolactones Initiate the Formation of Haustorium-like Structures in Castilleja.</title>
        <authorList>
            <person name="Buerger M."/>
            <person name="Peterson D."/>
            <person name="Chory J."/>
        </authorList>
    </citation>
    <scope>NUCLEOTIDE SEQUENCE [LARGE SCALE GENOMIC DNA]</scope>
</reference>
<keyword evidence="2" id="KW-1185">Reference proteome</keyword>
<name>A0ABD3BS79_9LAMI</name>